<name>A0AA40DXK3_9PEZI</name>
<proteinExistence type="predicted"/>
<dbReference type="PANTHER" id="PTHR33840">
    <property type="match status" value="1"/>
</dbReference>
<dbReference type="RefSeq" id="XP_060295544.1">
    <property type="nucleotide sequence ID" value="XM_060439797.1"/>
</dbReference>
<evidence type="ECO:0000256" key="1">
    <source>
        <dbReference type="SAM" id="MobiDB-lite"/>
    </source>
</evidence>
<gene>
    <name evidence="3" type="ORF">B0T26DRAFT_675182</name>
</gene>
<evidence type="ECO:0000313" key="3">
    <source>
        <dbReference type="EMBL" id="KAK0716751.1"/>
    </source>
</evidence>
<sequence>MSGTNPTDSHPGTRPGSSAGRAPSGSEATTASSSGSGSGAPKLRGNYYIVVDRVYGQPCDEWTVPFGPNRLPTDHIICVDGTGNNQIGNGKHEHITNVAKISSIMEPTSADAKRTQTVVYQPGLGSIQSGLDHKINDLAFGFHFGKILRNLYRHLCVTWKEGDRIFLFGFSRGSYIARVLASFIVDVGIFDWKHDLQKQYNAYDLSDANVSEETIDLEAMDSFDKIIDEIFNDWVAKGVAGPTQLGKYKPHMAFNGVEIAFLGPFDTVASLGMPDMKLMNLQSTKFHFAEPIENRPRILAAAHACSLSESRINFKLVPFDGPLGGKTNQVLFPGYHSCIGGGSGDKGNTISTVTFIWMVCQFKHLLHINMKALQLMAFTKYGLTPSKKLSSSLTGPYLFAGKSDRINWPANIKLHIIADREQFKKYTGITKIPKIEGSMLKNLWKTLAPAGTGDEVVTAWEQAIYDKISELANGDNVLSKLRTVWKDIQPGPGSDHDDGRVRLNSVLTSYLRFGP</sequence>
<dbReference type="AlphaFoldDB" id="A0AA40DXK3"/>
<protein>
    <recommendedName>
        <fullName evidence="2">T6SS Phospholipase effector Tle1-like catalytic domain-containing protein</fullName>
    </recommendedName>
</protein>
<dbReference type="PANTHER" id="PTHR33840:SF1">
    <property type="entry name" value="TLE1 PHOSPHOLIPASE DOMAIN-CONTAINING PROTEIN"/>
    <property type="match status" value="1"/>
</dbReference>
<comment type="caution">
    <text evidence="3">The sequence shown here is derived from an EMBL/GenBank/DDBJ whole genome shotgun (WGS) entry which is preliminary data.</text>
</comment>
<dbReference type="InterPro" id="IPR018712">
    <property type="entry name" value="Tle1-like_cat"/>
</dbReference>
<accession>A0AA40DXK3</accession>
<feature type="compositionally biased region" description="Polar residues" evidence="1">
    <location>
        <begin position="1"/>
        <end position="10"/>
    </location>
</feature>
<feature type="domain" description="T6SS Phospholipase effector Tle1-like catalytic" evidence="2">
    <location>
        <begin position="76"/>
        <end position="360"/>
    </location>
</feature>
<dbReference type="Proteomes" id="UP001172101">
    <property type="component" value="Unassembled WGS sequence"/>
</dbReference>
<reference evidence="3" key="1">
    <citation type="submission" date="2023-06" db="EMBL/GenBank/DDBJ databases">
        <title>Genome-scale phylogeny and comparative genomics of the fungal order Sordariales.</title>
        <authorList>
            <consortium name="Lawrence Berkeley National Laboratory"/>
            <person name="Hensen N."/>
            <person name="Bonometti L."/>
            <person name="Westerberg I."/>
            <person name="Brannstrom I.O."/>
            <person name="Guillou S."/>
            <person name="Cros-Aarteil S."/>
            <person name="Calhoun S."/>
            <person name="Haridas S."/>
            <person name="Kuo A."/>
            <person name="Mondo S."/>
            <person name="Pangilinan J."/>
            <person name="Riley R."/>
            <person name="LaButti K."/>
            <person name="Andreopoulos B."/>
            <person name="Lipzen A."/>
            <person name="Chen C."/>
            <person name="Yanf M."/>
            <person name="Daum C."/>
            <person name="Ng V."/>
            <person name="Clum A."/>
            <person name="Steindorff A."/>
            <person name="Ohm R."/>
            <person name="Martin F."/>
            <person name="Silar P."/>
            <person name="Natvig D."/>
            <person name="Lalanne C."/>
            <person name="Gautier V."/>
            <person name="Ament-velasquez S.L."/>
            <person name="Kruys A."/>
            <person name="Hutchinson M.I."/>
            <person name="Powell A.J."/>
            <person name="Barry K."/>
            <person name="Miller A.N."/>
            <person name="Grigoriev I.V."/>
            <person name="Debuchy R."/>
            <person name="Gladieux P."/>
            <person name="Thoren M.H."/>
            <person name="Johannesson H."/>
        </authorList>
    </citation>
    <scope>NUCLEOTIDE SEQUENCE</scope>
    <source>
        <strain evidence="3">SMH2392-1A</strain>
    </source>
</reference>
<dbReference type="EMBL" id="JAUIRO010000004">
    <property type="protein sequence ID" value="KAK0716751.1"/>
    <property type="molecule type" value="Genomic_DNA"/>
</dbReference>
<dbReference type="Pfam" id="PF09994">
    <property type="entry name" value="T6SS_Tle1-like_cat"/>
    <property type="match status" value="1"/>
</dbReference>
<organism evidence="3 4">
    <name type="scientific">Lasiosphaeria miniovina</name>
    <dbReference type="NCBI Taxonomy" id="1954250"/>
    <lineage>
        <taxon>Eukaryota</taxon>
        <taxon>Fungi</taxon>
        <taxon>Dikarya</taxon>
        <taxon>Ascomycota</taxon>
        <taxon>Pezizomycotina</taxon>
        <taxon>Sordariomycetes</taxon>
        <taxon>Sordariomycetidae</taxon>
        <taxon>Sordariales</taxon>
        <taxon>Lasiosphaeriaceae</taxon>
        <taxon>Lasiosphaeria</taxon>
    </lineage>
</organism>
<evidence type="ECO:0000313" key="4">
    <source>
        <dbReference type="Proteomes" id="UP001172101"/>
    </source>
</evidence>
<keyword evidence="4" id="KW-1185">Reference proteome</keyword>
<feature type="compositionally biased region" description="Low complexity" evidence="1">
    <location>
        <begin position="14"/>
        <end position="40"/>
    </location>
</feature>
<feature type="region of interest" description="Disordered" evidence="1">
    <location>
        <begin position="1"/>
        <end position="40"/>
    </location>
</feature>
<dbReference type="GeneID" id="85323067"/>
<evidence type="ECO:0000259" key="2">
    <source>
        <dbReference type="Pfam" id="PF09994"/>
    </source>
</evidence>